<dbReference type="InterPro" id="IPR026341">
    <property type="entry name" value="T9SS_type_B"/>
</dbReference>
<reference evidence="2 3" key="1">
    <citation type="submission" date="2021-08" db="EMBL/GenBank/DDBJ databases">
        <title>The genome sequence of Chitinophaga sp. B61.</title>
        <authorList>
            <person name="Zhang X."/>
        </authorList>
    </citation>
    <scope>NUCLEOTIDE SEQUENCE [LARGE SCALE GENOMIC DNA]</scope>
    <source>
        <strain evidence="2 3">B61</strain>
    </source>
</reference>
<protein>
    <submittedName>
        <fullName evidence="2">Gliding motility-associated C-terminal domain-containing protein</fullName>
    </submittedName>
</protein>
<dbReference type="InterPro" id="IPR025667">
    <property type="entry name" value="SprB_repeat"/>
</dbReference>
<dbReference type="RefSeq" id="WP_220248138.1">
    <property type="nucleotide sequence ID" value="NZ_JAICCF010000001.1"/>
</dbReference>
<accession>A0ABS7G8M8</accession>
<dbReference type="Gene3D" id="2.60.40.740">
    <property type="match status" value="1"/>
</dbReference>
<dbReference type="NCBIfam" id="TIGR04131">
    <property type="entry name" value="Bac_Flav_CTERM"/>
    <property type="match status" value="1"/>
</dbReference>
<dbReference type="EMBL" id="JAICCF010000001">
    <property type="protein sequence ID" value="MBW8682903.1"/>
    <property type="molecule type" value="Genomic_DNA"/>
</dbReference>
<gene>
    <name evidence="2" type="ORF">K1Y79_01035</name>
</gene>
<name>A0ABS7G8M8_9BACT</name>
<evidence type="ECO:0000313" key="2">
    <source>
        <dbReference type="EMBL" id="MBW8682903.1"/>
    </source>
</evidence>
<organism evidence="2 3">
    <name type="scientific">Chitinophaga rhizophila</name>
    <dbReference type="NCBI Taxonomy" id="2866212"/>
    <lineage>
        <taxon>Bacteria</taxon>
        <taxon>Pseudomonadati</taxon>
        <taxon>Bacteroidota</taxon>
        <taxon>Chitinophagia</taxon>
        <taxon>Chitinophagales</taxon>
        <taxon>Chitinophagaceae</taxon>
        <taxon>Chitinophaga</taxon>
    </lineage>
</organism>
<sequence length="887" mass="94801">MRSRVLPMLVSFTLLCCRITAQTASFTTPDTVCVNQTFKIQNNSTGGSTYFWNFCSGSLFSTPAVTNLTNIGGALRTPTFLAMAKDGANYYAFITNNIGELVRYSFGTSYLNTPIVDNLGSMGGLIPNHTEGVQVVQDFNGWHVIIVGGTSEIAPRIVRISFGNSLANAPPVSVNWGNLGNMDYPHDLYITQEGGNWYGFTVNLLSNSITRFNFGNSVSNTPTAVNLGNVGDLSHPTGIFATQENGNWYVFVTNETSNSISRLDFGNSLTNTPTGVNLGGGGGVISKPRDLSIIRDCGKIFGLVVSAGASDLIRIDFSGGITSNFTSTQINSGGGFSFPHSISTIFREGNDLYAFITNATGHRLSRFVFNSCNSSSIASSSLRNPPDISYGQPGIYNINLLMNESSATQTTYCKTVVVLNPPTVNLGPDRTLCEGTSAELDAGPGFSSYLWNTGARTRTISANAPGNYQVTVSNGGCTATDNVNVAVSQVLNMTVSITDITCNTPQGRVQVNITGGTPPYTYHIGGTSNGNNNVFDNLMAGMYTIRVEDNSGCSVSRIAEVKRDATKMLAATAAAVPPSCGGIADGTINVTVTEGVAPLQYALNGRNYQASPSFNNLAAGDYIVSVRNASCKIDIPVTITTPPVLTLAYTKADEHCSASDGQIAATVSGGIPPYRYAWNGIPGDQDTSNLVAGTYQLVVTDQRNCRAEEVIMLDNLTLPPVYITNNDTSINIGQSVQLHALNAVDYTWSPVSGLSCTDCANPIAIPQETTTYTVTTVTGKNCLKTDYVTINVTFNNSVYVPTAFTPNGDGVNDLFVVKSRGVATYNVRIFNRWGQQMFTSNSTLTHWDGRYANVLQPSGTYVYIVNYSFFGQEDKVLTLKGALTLIR</sequence>
<dbReference type="Pfam" id="PF13573">
    <property type="entry name" value="SprB"/>
    <property type="match status" value="3"/>
</dbReference>
<dbReference type="Proteomes" id="UP000812961">
    <property type="component" value="Unassembled WGS sequence"/>
</dbReference>
<dbReference type="Pfam" id="PF13585">
    <property type="entry name" value="CHU_C"/>
    <property type="match status" value="1"/>
</dbReference>
<keyword evidence="3" id="KW-1185">Reference proteome</keyword>
<keyword evidence="1" id="KW-0732">Signal</keyword>
<evidence type="ECO:0000313" key="3">
    <source>
        <dbReference type="Proteomes" id="UP000812961"/>
    </source>
</evidence>
<evidence type="ECO:0000256" key="1">
    <source>
        <dbReference type="SAM" id="SignalP"/>
    </source>
</evidence>
<proteinExistence type="predicted"/>
<comment type="caution">
    <text evidence="2">The sequence shown here is derived from an EMBL/GenBank/DDBJ whole genome shotgun (WGS) entry which is preliminary data.</text>
</comment>
<feature type="chain" id="PRO_5045482657" evidence="1">
    <location>
        <begin position="24"/>
        <end position="887"/>
    </location>
</feature>
<feature type="signal peptide" evidence="1">
    <location>
        <begin position="1"/>
        <end position="23"/>
    </location>
</feature>